<dbReference type="EMBL" id="CP034460">
    <property type="protein sequence ID" value="QBM90265.1"/>
    <property type="molecule type" value="Genomic_DNA"/>
</dbReference>
<evidence type="ECO:0000256" key="2">
    <source>
        <dbReference type="ARBA" id="ARBA00022603"/>
    </source>
</evidence>
<protein>
    <submittedName>
        <fullName evidence="5">Methyltransferase domain-containing protein</fullName>
    </submittedName>
</protein>
<keyword evidence="3 5" id="KW-0808">Transferase</keyword>
<keyword evidence="2 5" id="KW-0489">Methyltransferase</keyword>
<dbReference type="Proteomes" id="UP000292447">
    <property type="component" value="Chromosome V"/>
</dbReference>
<dbReference type="SUPFAM" id="SSF53335">
    <property type="entry name" value="S-adenosyl-L-methionine-dependent methyltransferases"/>
    <property type="match status" value="1"/>
</dbReference>
<feature type="domain" description="Methyltransferase type 11" evidence="4">
    <location>
        <begin position="46"/>
        <end position="142"/>
    </location>
</feature>
<dbReference type="STRING" id="2163413.A0A4P6XTV8"/>
<name>A0A4P6XTV8_9ASCO</name>
<dbReference type="Gene3D" id="3.40.50.150">
    <property type="entry name" value="Vaccinia Virus protein VP39"/>
    <property type="match status" value="1"/>
</dbReference>
<dbReference type="InterPro" id="IPR029063">
    <property type="entry name" value="SAM-dependent_MTases_sf"/>
</dbReference>
<evidence type="ECO:0000313" key="5">
    <source>
        <dbReference type="EMBL" id="QBM90265.1"/>
    </source>
</evidence>
<gene>
    <name evidence="5" type="primary">MPUL0E05100</name>
    <name evidence="5" type="ORF">METSCH_E05100</name>
</gene>
<comment type="similarity">
    <text evidence="1">Belongs to the methyltransferase superfamily.</text>
</comment>
<evidence type="ECO:0000313" key="6">
    <source>
        <dbReference type="Proteomes" id="UP000292447"/>
    </source>
</evidence>
<organism evidence="5 6">
    <name type="scientific">Metschnikowia aff. pulcherrima</name>
    <dbReference type="NCBI Taxonomy" id="2163413"/>
    <lineage>
        <taxon>Eukaryota</taxon>
        <taxon>Fungi</taxon>
        <taxon>Dikarya</taxon>
        <taxon>Ascomycota</taxon>
        <taxon>Saccharomycotina</taxon>
        <taxon>Pichiomycetes</taxon>
        <taxon>Metschnikowiaceae</taxon>
        <taxon>Metschnikowia</taxon>
    </lineage>
</organism>
<dbReference type="GO" id="GO:0032259">
    <property type="term" value="P:methylation"/>
    <property type="evidence" value="ECO:0007669"/>
    <property type="project" value="UniProtKB-KW"/>
</dbReference>
<dbReference type="PANTHER" id="PTHR44942:SF4">
    <property type="entry name" value="METHYLTRANSFERASE TYPE 11 DOMAIN-CONTAINING PROTEIN"/>
    <property type="match status" value="1"/>
</dbReference>
<keyword evidence="6" id="KW-1185">Reference proteome</keyword>
<evidence type="ECO:0000256" key="1">
    <source>
        <dbReference type="ARBA" id="ARBA00008361"/>
    </source>
</evidence>
<dbReference type="Pfam" id="PF08241">
    <property type="entry name" value="Methyltransf_11"/>
    <property type="match status" value="1"/>
</dbReference>
<dbReference type="PANTHER" id="PTHR44942">
    <property type="entry name" value="METHYLTRANSF_11 DOMAIN-CONTAINING PROTEIN"/>
    <property type="match status" value="1"/>
</dbReference>
<dbReference type="CDD" id="cd02440">
    <property type="entry name" value="AdoMet_MTases"/>
    <property type="match status" value="1"/>
</dbReference>
<evidence type="ECO:0000256" key="3">
    <source>
        <dbReference type="ARBA" id="ARBA00022679"/>
    </source>
</evidence>
<dbReference type="InterPro" id="IPR051052">
    <property type="entry name" value="Diverse_substrate_MTase"/>
</dbReference>
<accession>A0A4P6XTV8</accession>
<dbReference type="InterPro" id="IPR013216">
    <property type="entry name" value="Methyltransf_11"/>
</dbReference>
<evidence type="ECO:0000259" key="4">
    <source>
        <dbReference type="Pfam" id="PF08241"/>
    </source>
</evidence>
<dbReference type="GO" id="GO:0008757">
    <property type="term" value="F:S-adenosylmethionine-dependent methyltransferase activity"/>
    <property type="evidence" value="ECO:0007669"/>
    <property type="project" value="InterPro"/>
</dbReference>
<reference evidence="6" key="1">
    <citation type="submission" date="2019-03" db="EMBL/GenBank/DDBJ databases">
        <title>Snf2 controls pulcherriminic acid biosynthesis and connects pigmentation and antifungal activity of the yeast Metschnikowia pulcherrima.</title>
        <authorList>
            <person name="Gore-Lloyd D."/>
            <person name="Sumann I."/>
            <person name="Brachmann A.O."/>
            <person name="Schneeberger K."/>
            <person name="Ortiz-Merino R.A."/>
            <person name="Moreno-Beltran M."/>
            <person name="Schlaefli M."/>
            <person name="Kirner P."/>
            <person name="Santos Kron A."/>
            <person name="Wolfe K.H."/>
            <person name="Piel J."/>
            <person name="Ahrens C.H."/>
            <person name="Henk D."/>
            <person name="Freimoser F.M."/>
        </authorList>
    </citation>
    <scope>NUCLEOTIDE SEQUENCE [LARGE SCALE GENOMIC DNA]</scope>
    <source>
        <strain evidence="6">APC 1.2</strain>
    </source>
</reference>
<sequence length="295" mass="34127">MSTYSEQAFDSSHYDSARPTYPDQFYRTLVDYHKQVEGNVTSLAMDVGTGPGFVAFQLTKYFDHVIGTDLSLTMIKTCNARRETLLEKDRLEFHTAPAEKAPDTVAPLSVDVITAAEACHWMDHPKFFAECARILKPSGTLAYWFYLEPVFVHSPEATEIHRKYNWDSSVETEGSDYEKYFGRFFEQPGHDLYGDAMSTVSPPDELYSHVTRHYYHPYQHDQNHSTLFIEKKLTLKTYRDLARSWSGYHNWKKAYPDKPDAADMLVAEVQEALRVDEDTPIDIIFPTVYTFARKR</sequence>
<dbReference type="AlphaFoldDB" id="A0A4P6XTV8"/>
<proteinExistence type="inferred from homology"/>